<dbReference type="GO" id="GO:0003677">
    <property type="term" value="F:DNA binding"/>
    <property type="evidence" value="ECO:0007669"/>
    <property type="project" value="UniProtKB-KW"/>
</dbReference>
<keyword evidence="2" id="KW-0238">DNA-binding</keyword>
<keyword evidence="3" id="KW-0413">Isomerase</keyword>
<evidence type="ECO:0000256" key="4">
    <source>
        <dbReference type="ARBA" id="ARBA00034617"/>
    </source>
</evidence>
<dbReference type="InterPro" id="IPR027417">
    <property type="entry name" value="P-loop_NTPase"/>
</dbReference>
<organism evidence="7 8">
    <name type="scientific">Funneliformis mosseae</name>
    <name type="common">Endomycorrhizal fungus</name>
    <name type="synonym">Glomus mosseae</name>
    <dbReference type="NCBI Taxonomy" id="27381"/>
    <lineage>
        <taxon>Eukaryota</taxon>
        <taxon>Fungi</taxon>
        <taxon>Fungi incertae sedis</taxon>
        <taxon>Mucoromycota</taxon>
        <taxon>Glomeromycotina</taxon>
        <taxon>Glomeromycetes</taxon>
        <taxon>Glomerales</taxon>
        <taxon>Glomeraceae</taxon>
        <taxon>Funneliformis</taxon>
    </lineage>
</organism>
<sequence length="318" mass="36946">MQYHEQSTSESILKDNIIDSIITEFFGFERYCEKQHILTILKTGRGKSLIYAVASILLQGLTIIFTPQKALMDDQVREMVRMEILAVMLYDSLEQSPLIQEKFLPKLQADYVYNSQGFQFVINEAYCIVSYEGFEIIQSILERPNMKVIRTSIIHHPEITLEIKPKLITKNKLYQIIFDLLDNLERRAIIYEATVIECNDMMKELQKNFDLAIIEMYYGKLTSKEQSIISVNWKNKIIKIMFATLAFEIGWARRSGQQSRAILFYLRSDICTLLTILIIDLQKVHSESSVLTLSCKIVGICENAENIITSIIWQQFLK</sequence>
<accession>A0A9N9FFE5</accession>
<dbReference type="EC" id="5.6.2.4" evidence="5"/>
<gene>
    <name evidence="7" type="ORF">FMOSSE_LOCUS5427</name>
</gene>
<dbReference type="PANTHER" id="PTHR13710:SF105">
    <property type="entry name" value="ATP-DEPENDENT DNA HELICASE Q1"/>
    <property type="match status" value="1"/>
</dbReference>
<evidence type="ECO:0000256" key="3">
    <source>
        <dbReference type="ARBA" id="ARBA00023235"/>
    </source>
</evidence>
<evidence type="ECO:0000313" key="7">
    <source>
        <dbReference type="EMBL" id="CAG8529285.1"/>
    </source>
</evidence>
<comment type="catalytic activity">
    <reaction evidence="4">
        <text>Couples ATP hydrolysis with the unwinding of duplex DNA by translocating in the 3'-5' direction.</text>
        <dbReference type="EC" id="5.6.2.4"/>
    </reaction>
</comment>
<dbReference type="GO" id="GO:0006281">
    <property type="term" value="P:DNA repair"/>
    <property type="evidence" value="ECO:0007669"/>
    <property type="project" value="TreeGrafter"/>
</dbReference>
<dbReference type="AlphaFoldDB" id="A0A9N9FFE5"/>
<dbReference type="GO" id="GO:0009378">
    <property type="term" value="F:four-way junction helicase activity"/>
    <property type="evidence" value="ECO:0007669"/>
    <property type="project" value="TreeGrafter"/>
</dbReference>
<dbReference type="GO" id="GO:0043138">
    <property type="term" value="F:3'-5' DNA helicase activity"/>
    <property type="evidence" value="ECO:0007669"/>
    <property type="project" value="UniProtKB-EC"/>
</dbReference>
<evidence type="ECO:0000256" key="2">
    <source>
        <dbReference type="ARBA" id="ARBA00023125"/>
    </source>
</evidence>
<dbReference type="Gene3D" id="3.40.50.300">
    <property type="entry name" value="P-loop containing nucleotide triphosphate hydrolases"/>
    <property type="match status" value="2"/>
</dbReference>
<feature type="transmembrane region" description="Helical" evidence="6">
    <location>
        <begin position="49"/>
        <end position="67"/>
    </location>
</feature>
<evidence type="ECO:0000256" key="1">
    <source>
        <dbReference type="ARBA" id="ARBA00005446"/>
    </source>
</evidence>
<proteinExistence type="inferred from homology"/>
<dbReference type="GO" id="GO:0006310">
    <property type="term" value="P:DNA recombination"/>
    <property type="evidence" value="ECO:0007669"/>
    <property type="project" value="TreeGrafter"/>
</dbReference>
<dbReference type="SUPFAM" id="SSF52540">
    <property type="entry name" value="P-loop containing nucleoside triphosphate hydrolases"/>
    <property type="match status" value="1"/>
</dbReference>
<evidence type="ECO:0000256" key="5">
    <source>
        <dbReference type="ARBA" id="ARBA00034808"/>
    </source>
</evidence>
<comment type="similarity">
    <text evidence="1">Belongs to the helicase family. RecQ subfamily.</text>
</comment>
<keyword evidence="6" id="KW-1133">Transmembrane helix</keyword>
<dbReference type="PANTHER" id="PTHR13710">
    <property type="entry name" value="DNA HELICASE RECQ FAMILY MEMBER"/>
    <property type="match status" value="1"/>
</dbReference>
<dbReference type="GO" id="GO:0005737">
    <property type="term" value="C:cytoplasm"/>
    <property type="evidence" value="ECO:0007669"/>
    <property type="project" value="TreeGrafter"/>
</dbReference>
<protein>
    <recommendedName>
        <fullName evidence="5">DNA 3'-5' helicase</fullName>
        <ecNumber evidence="5">5.6.2.4</ecNumber>
    </recommendedName>
</protein>
<comment type="caution">
    <text evidence="7">The sequence shown here is derived from an EMBL/GenBank/DDBJ whole genome shotgun (WGS) entry which is preliminary data.</text>
</comment>
<reference evidence="7" key="1">
    <citation type="submission" date="2021-06" db="EMBL/GenBank/DDBJ databases">
        <authorList>
            <person name="Kallberg Y."/>
            <person name="Tangrot J."/>
            <person name="Rosling A."/>
        </authorList>
    </citation>
    <scope>NUCLEOTIDE SEQUENCE</scope>
    <source>
        <strain evidence="7">87-6 pot B 2015</strain>
    </source>
</reference>
<keyword evidence="6" id="KW-0472">Membrane</keyword>
<keyword evidence="8" id="KW-1185">Reference proteome</keyword>
<keyword evidence="6" id="KW-0812">Transmembrane</keyword>
<evidence type="ECO:0000313" key="8">
    <source>
        <dbReference type="Proteomes" id="UP000789375"/>
    </source>
</evidence>
<dbReference type="EMBL" id="CAJVPP010001028">
    <property type="protein sequence ID" value="CAG8529285.1"/>
    <property type="molecule type" value="Genomic_DNA"/>
</dbReference>
<dbReference type="GO" id="GO:0005694">
    <property type="term" value="C:chromosome"/>
    <property type="evidence" value="ECO:0007669"/>
    <property type="project" value="TreeGrafter"/>
</dbReference>
<evidence type="ECO:0000256" key="6">
    <source>
        <dbReference type="SAM" id="Phobius"/>
    </source>
</evidence>
<name>A0A9N9FFE5_FUNMO</name>
<dbReference type="Proteomes" id="UP000789375">
    <property type="component" value="Unassembled WGS sequence"/>
</dbReference>